<dbReference type="Gene3D" id="3.10.10.10">
    <property type="entry name" value="HIV Type 1 Reverse Transcriptase, subunit A, domain 1"/>
    <property type="match status" value="1"/>
</dbReference>
<organism evidence="11 12">
    <name type="scientific">Vespula pensylvanica</name>
    <name type="common">Western yellow jacket</name>
    <name type="synonym">Wasp</name>
    <dbReference type="NCBI Taxonomy" id="30213"/>
    <lineage>
        <taxon>Eukaryota</taxon>
        <taxon>Metazoa</taxon>
        <taxon>Ecdysozoa</taxon>
        <taxon>Arthropoda</taxon>
        <taxon>Hexapoda</taxon>
        <taxon>Insecta</taxon>
        <taxon>Pterygota</taxon>
        <taxon>Neoptera</taxon>
        <taxon>Endopterygota</taxon>
        <taxon>Hymenoptera</taxon>
        <taxon>Apocrita</taxon>
        <taxon>Aculeata</taxon>
        <taxon>Vespoidea</taxon>
        <taxon>Vespidae</taxon>
        <taxon>Vespinae</taxon>
        <taxon>Vespula</taxon>
    </lineage>
</organism>
<evidence type="ECO:0000313" key="11">
    <source>
        <dbReference type="EMBL" id="KAF7392449.1"/>
    </source>
</evidence>
<proteinExistence type="predicted"/>
<evidence type="ECO:0000256" key="7">
    <source>
        <dbReference type="ARBA" id="ARBA00022801"/>
    </source>
</evidence>
<evidence type="ECO:0000256" key="4">
    <source>
        <dbReference type="ARBA" id="ARBA00022722"/>
    </source>
</evidence>
<evidence type="ECO:0000313" key="12">
    <source>
        <dbReference type="Proteomes" id="UP000600918"/>
    </source>
</evidence>
<dbReference type="Pfam" id="PF17917">
    <property type="entry name" value="RT_RNaseH"/>
    <property type="match status" value="1"/>
</dbReference>
<dbReference type="GO" id="GO:0004190">
    <property type="term" value="F:aspartic-type endopeptidase activity"/>
    <property type="evidence" value="ECO:0007669"/>
    <property type="project" value="UniProtKB-KW"/>
</dbReference>
<accession>A0A834N2C2</accession>
<keyword evidence="5" id="KW-0064">Aspartyl protease</keyword>
<dbReference type="AlphaFoldDB" id="A0A834N2C2"/>
<dbReference type="InterPro" id="IPR043502">
    <property type="entry name" value="DNA/RNA_pol_sf"/>
</dbReference>
<dbReference type="PANTHER" id="PTHR33064:SF37">
    <property type="entry name" value="RIBONUCLEASE H"/>
    <property type="match status" value="1"/>
</dbReference>
<evidence type="ECO:0000259" key="10">
    <source>
        <dbReference type="Pfam" id="PF17917"/>
    </source>
</evidence>
<sequence>MVNRTAVVKWSHKWEHQTQSEEYSRRDYSLPSRYPAPPYKPQSNSKDSADTGHPVEFHIVPNSFCIPHGDIFESNHFKDSTKINFLEKILSWRGIVIPFVETEEKTIAGRTCDVFRRYDAHASKTQQLFPNSTFLARIHMKDDSGNLLYIDTPESLSLGQGKRATESIPDQHSVIGEQREILTQVKPLDSLNNEEREVAERMIKDSADLFHLSGDKLIFTKIVDHNIRTTDSIPVVEKQYRFLLIHKEINEQIDSLVLIITIRPSVSSYNSPLWIVLLRKRTRNEWKQKMEAHQLGSAKYFSTFDLTSGFHQIPMDENEAEETAFNMSKFRKLSDKIRRADLKLQPDKCNVRKKVAYWGHVISTTEVKLDPRKIRAAKQNYSTIEKKLLAIIYIVNHFRPYLYGTSFRLFTDHNPLIWLNSVKDPISGNPVEMSKQILSLVSSNTDNRHSEPRGSPTLTDAIKTLFKTHDNTDNDKSHDDSEITSEENYTHIDSPFIEI</sequence>
<keyword evidence="8" id="KW-0695">RNA-directed DNA polymerase</keyword>
<keyword evidence="2" id="KW-0808">Transferase</keyword>
<keyword evidence="4" id="KW-0540">Nuclease</keyword>
<dbReference type="Proteomes" id="UP000600918">
    <property type="component" value="Unassembled WGS sequence"/>
</dbReference>
<keyword evidence="1" id="KW-0645">Protease</keyword>
<dbReference type="Gene3D" id="3.30.70.270">
    <property type="match status" value="1"/>
</dbReference>
<reference evidence="11" key="1">
    <citation type="journal article" date="2020" name="G3 (Bethesda)">
        <title>High-Quality Assemblies for Three Invasive Social Wasps from the &lt;i&gt;Vespula&lt;/i&gt; Genus.</title>
        <authorList>
            <person name="Harrop T.W.R."/>
            <person name="Guhlin J."/>
            <person name="McLaughlin G.M."/>
            <person name="Permina E."/>
            <person name="Stockwell P."/>
            <person name="Gilligan J."/>
            <person name="Le Lec M.F."/>
            <person name="Gruber M.A.M."/>
            <person name="Quinn O."/>
            <person name="Lovegrove M."/>
            <person name="Duncan E.J."/>
            <person name="Remnant E.J."/>
            <person name="Van Eeckhoven J."/>
            <person name="Graham B."/>
            <person name="Knapp R.A."/>
            <person name="Langford K.W."/>
            <person name="Kronenberg Z."/>
            <person name="Press M.O."/>
            <person name="Eacker S.M."/>
            <person name="Wilson-Rankin E.E."/>
            <person name="Purcell J."/>
            <person name="Lester P.J."/>
            <person name="Dearden P.K."/>
        </authorList>
    </citation>
    <scope>NUCLEOTIDE SEQUENCE</scope>
    <source>
        <strain evidence="11">Volc-1</strain>
    </source>
</reference>
<dbReference type="EMBL" id="JACSDY010000022">
    <property type="protein sequence ID" value="KAF7392449.1"/>
    <property type="molecule type" value="Genomic_DNA"/>
</dbReference>
<dbReference type="GO" id="GO:0006508">
    <property type="term" value="P:proteolysis"/>
    <property type="evidence" value="ECO:0007669"/>
    <property type="project" value="UniProtKB-KW"/>
</dbReference>
<name>A0A834N2C2_VESPE</name>
<keyword evidence="6" id="KW-0255">Endonuclease</keyword>
<keyword evidence="3" id="KW-0548">Nucleotidyltransferase</keyword>
<evidence type="ECO:0000256" key="9">
    <source>
        <dbReference type="SAM" id="MobiDB-lite"/>
    </source>
</evidence>
<evidence type="ECO:0000256" key="1">
    <source>
        <dbReference type="ARBA" id="ARBA00022670"/>
    </source>
</evidence>
<evidence type="ECO:0000256" key="5">
    <source>
        <dbReference type="ARBA" id="ARBA00022750"/>
    </source>
</evidence>
<dbReference type="SUPFAM" id="SSF56672">
    <property type="entry name" value="DNA/RNA polymerases"/>
    <property type="match status" value="1"/>
</dbReference>
<evidence type="ECO:0000256" key="3">
    <source>
        <dbReference type="ARBA" id="ARBA00022695"/>
    </source>
</evidence>
<protein>
    <recommendedName>
        <fullName evidence="10">Reverse transcriptase RNase H-like domain-containing protein</fullName>
    </recommendedName>
</protein>
<evidence type="ECO:0000256" key="6">
    <source>
        <dbReference type="ARBA" id="ARBA00022759"/>
    </source>
</evidence>
<dbReference type="PANTHER" id="PTHR33064">
    <property type="entry name" value="POL PROTEIN"/>
    <property type="match status" value="1"/>
</dbReference>
<evidence type="ECO:0000256" key="8">
    <source>
        <dbReference type="ARBA" id="ARBA00022918"/>
    </source>
</evidence>
<keyword evidence="12" id="KW-1185">Reference proteome</keyword>
<dbReference type="InterPro" id="IPR043128">
    <property type="entry name" value="Rev_trsase/Diguanyl_cyclase"/>
</dbReference>
<evidence type="ECO:0000256" key="2">
    <source>
        <dbReference type="ARBA" id="ARBA00022679"/>
    </source>
</evidence>
<dbReference type="InterPro" id="IPR041373">
    <property type="entry name" value="RT_RNaseH"/>
</dbReference>
<dbReference type="GO" id="GO:0004519">
    <property type="term" value="F:endonuclease activity"/>
    <property type="evidence" value="ECO:0007669"/>
    <property type="project" value="UniProtKB-KW"/>
</dbReference>
<gene>
    <name evidence="11" type="ORF">H0235_017448</name>
</gene>
<dbReference type="GO" id="GO:0003964">
    <property type="term" value="F:RNA-directed DNA polymerase activity"/>
    <property type="evidence" value="ECO:0007669"/>
    <property type="project" value="UniProtKB-KW"/>
</dbReference>
<comment type="caution">
    <text evidence="11">The sequence shown here is derived from an EMBL/GenBank/DDBJ whole genome shotgun (WGS) entry which is preliminary data.</text>
</comment>
<dbReference type="InterPro" id="IPR051320">
    <property type="entry name" value="Viral_Replic_Matur_Polypro"/>
</dbReference>
<keyword evidence="7" id="KW-0378">Hydrolase</keyword>
<feature type="domain" description="Reverse transcriptase RNase H-like" evidence="10">
    <location>
        <begin position="371"/>
        <end position="424"/>
    </location>
</feature>
<feature type="region of interest" description="Disordered" evidence="9">
    <location>
        <begin position="21"/>
        <end position="52"/>
    </location>
</feature>